<dbReference type="EMBL" id="LGUV01000339">
    <property type="protein sequence ID" value="KOG47353.1"/>
    <property type="molecule type" value="Genomic_DNA"/>
</dbReference>
<evidence type="ECO:0000313" key="2">
    <source>
        <dbReference type="EMBL" id="KOG47353.1"/>
    </source>
</evidence>
<dbReference type="OrthoDB" id="4319329at2"/>
<proteinExistence type="predicted"/>
<dbReference type="Proteomes" id="UP000037084">
    <property type="component" value="Unassembled WGS sequence"/>
</dbReference>
<evidence type="ECO:0000256" key="1">
    <source>
        <dbReference type="SAM" id="MobiDB-lite"/>
    </source>
</evidence>
<dbReference type="AlphaFoldDB" id="A0A0L8MAE0"/>
<accession>A0A0L8MAE0</accession>
<protein>
    <submittedName>
        <fullName evidence="2">Uncharacterized protein</fullName>
    </submittedName>
</protein>
<comment type="caution">
    <text evidence="2">The sequence shown here is derived from an EMBL/GenBank/DDBJ whole genome shotgun (WGS) entry which is preliminary data.</text>
</comment>
<dbReference type="RefSeq" id="WP_053173772.1">
    <property type="nucleotide sequence ID" value="NZ_LGUV01000339.1"/>
</dbReference>
<evidence type="ECO:0000313" key="3">
    <source>
        <dbReference type="Proteomes" id="UP000037084"/>
    </source>
</evidence>
<feature type="region of interest" description="Disordered" evidence="1">
    <location>
        <begin position="58"/>
        <end position="90"/>
    </location>
</feature>
<reference evidence="3" key="1">
    <citation type="submission" date="2015-07" db="EMBL/GenBank/DDBJ databases">
        <authorList>
            <consortium name="Consortium for Microbial Forensics and Genomics (microFORGE)"/>
            <person name="Knight B.M."/>
            <person name="Roberts D.P."/>
            <person name="Lin D."/>
            <person name="Hari K."/>
            <person name="Fletcher J."/>
            <person name="Melcher U."/>
            <person name="Blagden T."/>
            <person name="Winegar R.A."/>
        </authorList>
    </citation>
    <scope>NUCLEOTIDE SEQUENCE [LARGE SCALE GENOMIC DNA]</scope>
    <source>
        <strain evidence="3">NRRL B-1447</strain>
    </source>
</reference>
<name>A0A0L8MAE0_STRVG</name>
<feature type="compositionally biased region" description="Basic and acidic residues" evidence="1">
    <location>
        <begin position="58"/>
        <end position="77"/>
    </location>
</feature>
<dbReference type="PATRIC" id="fig|1961.12.peg.5388"/>
<sequence>MTDHPARAAAAAAQIRDLAEATTDPRRAYASPAEIAAVTGSLRELARHLEDALRHLEAGIGRRDDGDWAAPDGERPRPYARQAGGAVQSARAEARNMVRALDRAMEALGPFRPAP</sequence>
<gene>
    <name evidence="2" type="ORF">ADK75_24025</name>
</gene>
<organism evidence="2 3">
    <name type="scientific">Streptomyces virginiae</name>
    <name type="common">Streptomyces cinnamonensis</name>
    <dbReference type="NCBI Taxonomy" id="1961"/>
    <lineage>
        <taxon>Bacteria</taxon>
        <taxon>Bacillati</taxon>
        <taxon>Actinomycetota</taxon>
        <taxon>Actinomycetes</taxon>
        <taxon>Kitasatosporales</taxon>
        <taxon>Streptomycetaceae</taxon>
        <taxon>Streptomyces</taxon>
    </lineage>
</organism>